<evidence type="ECO:0000256" key="1">
    <source>
        <dbReference type="SAM" id="SignalP"/>
    </source>
</evidence>
<feature type="chain" id="PRO_5046798434" description="PEGA domain-containing protein" evidence="1">
    <location>
        <begin position="23"/>
        <end position="170"/>
    </location>
</feature>
<name>A0ABX7TDX1_9GAMM</name>
<evidence type="ECO:0000313" key="3">
    <source>
        <dbReference type="Proteomes" id="UP000663954"/>
    </source>
</evidence>
<dbReference type="GeneID" id="64221798"/>
<dbReference type="EMBL" id="CP071770">
    <property type="protein sequence ID" value="QTD61954.1"/>
    <property type="molecule type" value="Genomic_DNA"/>
</dbReference>
<dbReference type="Proteomes" id="UP000663954">
    <property type="component" value="Chromosome"/>
</dbReference>
<sequence>MKKLFTASIIATTLTFTGCASIFSGSTQTLTFKSVPDTANISITNKAGEKIHTGSTPATVTLKRGNGFFQPAGYEVTFTKDGYQPKKIQVTANVNGWYIANIIFGGLIGLLIIDPATGAMYTLSPKDVNAVLDSTQSQTAQNKSKQSLTVMLVKDVPVDIMNRAKYITTL</sequence>
<dbReference type="RefSeq" id="WP_207973801.1">
    <property type="nucleotide sequence ID" value="NZ_CP071766.1"/>
</dbReference>
<evidence type="ECO:0000313" key="2">
    <source>
        <dbReference type="EMBL" id="QTD61954.1"/>
    </source>
</evidence>
<gene>
    <name evidence="2" type="ORF">J4G45_01795</name>
</gene>
<protein>
    <recommendedName>
        <fullName evidence="4">PEGA domain-containing protein</fullName>
    </recommendedName>
</protein>
<organism evidence="2 3">
    <name type="scientific">Acinetobacter towneri</name>
    <dbReference type="NCBI Taxonomy" id="202956"/>
    <lineage>
        <taxon>Bacteria</taxon>
        <taxon>Pseudomonadati</taxon>
        <taxon>Pseudomonadota</taxon>
        <taxon>Gammaproteobacteria</taxon>
        <taxon>Moraxellales</taxon>
        <taxon>Moraxellaceae</taxon>
        <taxon>Acinetobacter</taxon>
    </lineage>
</organism>
<evidence type="ECO:0008006" key="4">
    <source>
        <dbReference type="Google" id="ProtNLM"/>
    </source>
</evidence>
<reference evidence="2 3" key="1">
    <citation type="journal article" date="2020" name="Front. Cell. Infect. Microbiol.">
        <title>Characterization of Three Porcine Acinetobacter towneri Strains Co-Harboring tet(X3) and bla OXA-58.</title>
        <authorList>
            <person name="Ma J."/>
            <person name="Wang J."/>
            <person name="Feng J."/>
            <person name="Liu Y."/>
            <person name="Yang B."/>
            <person name="Li R."/>
            <person name="Bai L."/>
            <person name="He T."/>
            <person name="Wang X."/>
            <person name="Yang Z."/>
        </authorList>
    </citation>
    <scope>NUCLEOTIDE SEQUENCE [LARGE SCALE GENOMIC DNA]</scope>
    <source>
        <strain evidence="2 3">GX5</strain>
    </source>
</reference>
<proteinExistence type="predicted"/>
<feature type="signal peptide" evidence="1">
    <location>
        <begin position="1"/>
        <end position="22"/>
    </location>
</feature>
<keyword evidence="1" id="KW-0732">Signal</keyword>
<dbReference type="PROSITE" id="PS51257">
    <property type="entry name" value="PROKAR_LIPOPROTEIN"/>
    <property type="match status" value="1"/>
</dbReference>
<keyword evidence="3" id="KW-1185">Reference proteome</keyword>
<accession>A0ABX7TDX1</accession>